<evidence type="ECO:0000313" key="11">
    <source>
        <dbReference type="Proteomes" id="UP000294887"/>
    </source>
</evidence>
<evidence type="ECO:0000256" key="1">
    <source>
        <dbReference type="ARBA" id="ARBA00000085"/>
    </source>
</evidence>
<comment type="catalytic activity">
    <reaction evidence="1">
        <text>ATP + protein L-histidine = ADP + protein N-phospho-L-histidine.</text>
        <dbReference type="EC" id="2.7.13.3"/>
    </reaction>
</comment>
<evidence type="ECO:0000256" key="7">
    <source>
        <dbReference type="SAM" id="MobiDB-lite"/>
    </source>
</evidence>
<dbReference type="CDD" id="cd00082">
    <property type="entry name" value="HisKA"/>
    <property type="match status" value="1"/>
</dbReference>
<accession>A0A4V2P9B8</accession>
<dbReference type="FunFam" id="1.10.287.130:FF:000001">
    <property type="entry name" value="Two-component sensor histidine kinase"/>
    <property type="match status" value="1"/>
</dbReference>
<keyword evidence="8" id="KW-1133">Transmembrane helix</keyword>
<gene>
    <name evidence="10" type="ORF">EV695_0866</name>
</gene>
<dbReference type="CDD" id="cd00075">
    <property type="entry name" value="HATPase"/>
    <property type="match status" value="1"/>
</dbReference>
<dbReference type="Gene3D" id="3.30.565.10">
    <property type="entry name" value="Histidine kinase-like ATPase, C-terminal domain"/>
    <property type="match status" value="1"/>
</dbReference>
<dbReference type="SUPFAM" id="SSF55874">
    <property type="entry name" value="ATPase domain of HSP90 chaperone/DNA topoisomerase II/histidine kinase"/>
    <property type="match status" value="1"/>
</dbReference>
<feature type="compositionally biased region" description="Low complexity" evidence="7">
    <location>
        <begin position="174"/>
        <end position="187"/>
    </location>
</feature>
<dbReference type="InterPro" id="IPR003594">
    <property type="entry name" value="HATPase_dom"/>
</dbReference>
<dbReference type="PANTHER" id="PTHR42878">
    <property type="entry name" value="TWO-COMPONENT HISTIDINE KINASE"/>
    <property type="match status" value="1"/>
</dbReference>
<protein>
    <recommendedName>
        <fullName evidence="2">histidine kinase</fullName>
        <ecNumber evidence="2">2.7.13.3</ecNumber>
    </recommendedName>
</protein>
<feature type="transmembrane region" description="Helical" evidence="8">
    <location>
        <begin position="12"/>
        <end position="30"/>
    </location>
</feature>
<sequence length="609" mass="69653">MPQSTKHKKLIIILILIVVLPLLLLAWQGWKINQDNKQLNSARFDSLVSARLNQVDTVIQSYFEEMQIQWGLQIQQWNLGNDQIRKRIDDNGNIRQIFVIDAQNKRQFPPTNEAVTQAEQTFVDRLELIWRDPQMLITNQSNQLELGESKGQQIAANTKKNSRALIKIDSASSFSSTFSNSTKPSSAPQSMQNADAIAQLDKQEKIQAEISSMSAPVTKSASYESSKIAKSKTTPRSSTNKAKRQGWYMWHWGSDSNLIFWQQKDNGIIVGVEMEPVRVKADLISRLPDTVPGDESSDFRLRLLDTAGQVVYQWGNYQLTSAKDVPQQKRPLSYPLSSWALEYHGEPFNQSALSRYTLLLTFFGFAFLISALAWFLYREQTREMRLAEQRVQFVSQVSHELKTPLTNIRMYAELLEDQLEQQISEEQPKRYVQVITDESKRLSRLISNVLNFSRAPRVHKREIYPDDIVKQSIEHFSPSLEAKQIALELALNADEEIISDPDILEQVLNNLLSNVEKYAANGKRLDIKSEIKDDEYRLSVRDYGDGISKSERKHIFKPFYRIHDKLTEGVSGTGIGLTIARQQAQHLGGSLEYIDVDQGACFELRIPTK</sequence>
<dbReference type="Proteomes" id="UP000294887">
    <property type="component" value="Unassembled WGS sequence"/>
</dbReference>
<keyword evidence="11" id="KW-1185">Reference proteome</keyword>
<feature type="region of interest" description="Disordered" evidence="7">
    <location>
        <begin position="221"/>
        <end position="240"/>
    </location>
</feature>
<keyword evidence="4" id="KW-0808">Transferase</keyword>
<feature type="region of interest" description="Disordered" evidence="7">
    <location>
        <begin position="174"/>
        <end position="193"/>
    </location>
</feature>
<dbReference type="InterPro" id="IPR036890">
    <property type="entry name" value="HATPase_C_sf"/>
</dbReference>
<keyword evidence="5 10" id="KW-0418">Kinase</keyword>
<dbReference type="GO" id="GO:0000156">
    <property type="term" value="F:phosphorelay response regulator activity"/>
    <property type="evidence" value="ECO:0007669"/>
    <property type="project" value="TreeGrafter"/>
</dbReference>
<keyword evidence="3" id="KW-0597">Phosphoprotein</keyword>
<evidence type="ECO:0000256" key="8">
    <source>
        <dbReference type="SAM" id="Phobius"/>
    </source>
</evidence>
<dbReference type="PANTHER" id="PTHR42878:SF13">
    <property type="entry name" value="HISTIDINE KINASE"/>
    <property type="match status" value="1"/>
</dbReference>
<proteinExistence type="predicted"/>
<dbReference type="InterPro" id="IPR005467">
    <property type="entry name" value="His_kinase_dom"/>
</dbReference>
<evidence type="ECO:0000256" key="3">
    <source>
        <dbReference type="ARBA" id="ARBA00022553"/>
    </source>
</evidence>
<dbReference type="InterPro" id="IPR004358">
    <property type="entry name" value="Sig_transdc_His_kin-like_C"/>
</dbReference>
<dbReference type="PRINTS" id="PR00344">
    <property type="entry name" value="BCTRLSENSOR"/>
</dbReference>
<dbReference type="InterPro" id="IPR036097">
    <property type="entry name" value="HisK_dim/P_sf"/>
</dbReference>
<feature type="compositionally biased region" description="Polar residues" evidence="7">
    <location>
        <begin position="231"/>
        <end position="240"/>
    </location>
</feature>
<comment type="caution">
    <text evidence="10">The sequence shown here is derived from an EMBL/GenBank/DDBJ whole genome shotgun (WGS) entry which is preliminary data.</text>
</comment>
<keyword evidence="6" id="KW-0902">Two-component regulatory system</keyword>
<dbReference type="EC" id="2.7.13.3" evidence="2"/>
<dbReference type="EMBL" id="SMFQ01000002">
    <property type="protein sequence ID" value="TCJ89005.1"/>
    <property type="molecule type" value="Genomic_DNA"/>
</dbReference>
<evidence type="ECO:0000313" key="10">
    <source>
        <dbReference type="EMBL" id="TCJ89005.1"/>
    </source>
</evidence>
<dbReference type="GO" id="GO:0030295">
    <property type="term" value="F:protein kinase activator activity"/>
    <property type="evidence" value="ECO:0007669"/>
    <property type="project" value="TreeGrafter"/>
</dbReference>
<evidence type="ECO:0000256" key="5">
    <source>
        <dbReference type="ARBA" id="ARBA00022777"/>
    </source>
</evidence>
<dbReference type="InterPro" id="IPR050351">
    <property type="entry name" value="BphY/WalK/GraS-like"/>
</dbReference>
<reference evidence="10 11" key="1">
    <citation type="submission" date="2019-03" db="EMBL/GenBank/DDBJ databases">
        <title>Genomic Encyclopedia of Type Strains, Phase IV (KMG-IV): sequencing the most valuable type-strain genomes for metagenomic binning, comparative biology and taxonomic classification.</title>
        <authorList>
            <person name="Goeker M."/>
        </authorList>
    </citation>
    <scope>NUCLEOTIDE SEQUENCE [LARGE SCALE GENOMIC DNA]</scope>
    <source>
        <strain evidence="10 11">DSM 24830</strain>
    </source>
</reference>
<dbReference type="Pfam" id="PF02518">
    <property type="entry name" value="HATPase_c"/>
    <property type="match status" value="1"/>
</dbReference>
<dbReference type="Pfam" id="PF00512">
    <property type="entry name" value="HisKA"/>
    <property type="match status" value="1"/>
</dbReference>
<dbReference type="OrthoDB" id="9792854at2"/>
<dbReference type="SMART" id="SM00387">
    <property type="entry name" value="HATPase_c"/>
    <property type="match status" value="1"/>
</dbReference>
<dbReference type="InterPro" id="IPR003661">
    <property type="entry name" value="HisK_dim/P_dom"/>
</dbReference>
<evidence type="ECO:0000256" key="2">
    <source>
        <dbReference type="ARBA" id="ARBA00012438"/>
    </source>
</evidence>
<organism evidence="10 11">
    <name type="scientific">Cocleimonas flava</name>
    <dbReference type="NCBI Taxonomy" id="634765"/>
    <lineage>
        <taxon>Bacteria</taxon>
        <taxon>Pseudomonadati</taxon>
        <taxon>Pseudomonadota</taxon>
        <taxon>Gammaproteobacteria</taxon>
        <taxon>Thiotrichales</taxon>
        <taxon>Thiotrichaceae</taxon>
        <taxon>Cocleimonas</taxon>
    </lineage>
</organism>
<evidence type="ECO:0000259" key="9">
    <source>
        <dbReference type="PROSITE" id="PS50109"/>
    </source>
</evidence>
<dbReference type="AlphaFoldDB" id="A0A4V2P9B8"/>
<feature type="domain" description="Histidine kinase" evidence="9">
    <location>
        <begin position="396"/>
        <end position="609"/>
    </location>
</feature>
<dbReference type="SMART" id="SM00388">
    <property type="entry name" value="HisKA"/>
    <property type="match status" value="1"/>
</dbReference>
<keyword evidence="8" id="KW-0812">Transmembrane</keyword>
<feature type="transmembrane region" description="Helical" evidence="8">
    <location>
        <begin position="356"/>
        <end position="377"/>
    </location>
</feature>
<name>A0A4V2P9B8_9GAMM</name>
<dbReference type="SUPFAM" id="SSF47384">
    <property type="entry name" value="Homodimeric domain of signal transducing histidine kinase"/>
    <property type="match status" value="1"/>
</dbReference>
<keyword evidence="8" id="KW-0472">Membrane</keyword>
<dbReference type="Gene3D" id="1.10.287.130">
    <property type="match status" value="1"/>
</dbReference>
<dbReference type="RefSeq" id="WP_131904664.1">
    <property type="nucleotide sequence ID" value="NZ_BAAAFU010000008.1"/>
</dbReference>
<evidence type="ECO:0000256" key="6">
    <source>
        <dbReference type="ARBA" id="ARBA00023012"/>
    </source>
</evidence>
<evidence type="ECO:0000256" key="4">
    <source>
        <dbReference type="ARBA" id="ARBA00022679"/>
    </source>
</evidence>
<dbReference type="PROSITE" id="PS50109">
    <property type="entry name" value="HIS_KIN"/>
    <property type="match status" value="1"/>
</dbReference>
<dbReference type="GO" id="GO:0000155">
    <property type="term" value="F:phosphorelay sensor kinase activity"/>
    <property type="evidence" value="ECO:0007669"/>
    <property type="project" value="InterPro"/>
</dbReference>
<dbReference type="GO" id="GO:0007234">
    <property type="term" value="P:osmosensory signaling via phosphorelay pathway"/>
    <property type="evidence" value="ECO:0007669"/>
    <property type="project" value="TreeGrafter"/>
</dbReference>